<dbReference type="GO" id="GO:0031464">
    <property type="term" value="C:Cul4A-RING E3 ubiquitin ligase complex"/>
    <property type="evidence" value="ECO:0007669"/>
    <property type="project" value="TreeGrafter"/>
</dbReference>
<dbReference type="AlphaFoldDB" id="A0A061SPH9"/>
<dbReference type="PANTHER" id="PTHR14255">
    <property type="entry name" value="CEREBLON"/>
    <property type="match status" value="1"/>
</dbReference>
<dbReference type="PANTHER" id="PTHR14255:SF3">
    <property type="entry name" value="SULFITE EXPORTER TAUE_SAFE FAMILY PROTEIN 5-RELATED"/>
    <property type="match status" value="1"/>
</dbReference>
<organism evidence="7">
    <name type="scientific">Tetraselmis sp. GSL018</name>
    <dbReference type="NCBI Taxonomy" id="582737"/>
    <lineage>
        <taxon>Eukaryota</taxon>
        <taxon>Viridiplantae</taxon>
        <taxon>Chlorophyta</taxon>
        <taxon>core chlorophytes</taxon>
        <taxon>Chlorodendrophyceae</taxon>
        <taxon>Chlorodendrales</taxon>
        <taxon>Chlorodendraceae</taxon>
        <taxon>Tetraselmis</taxon>
    </lineage>
</organism>
<evidence type="ECO:0000256" key="4">
    <source>
        <dbReference type="ARBA" id="ARBA00022989"/>
    </source>
</evidence>
<keyword evidence="3 6" id="KW-0812">Transmembrane</keyword>
<evidence type="ECO:0000256" key="6">
    <source>
        <dbReference type="SAM" id="Phobius"/>
    </source>
</evidence>
<sequence>MANSAGVGGGAIFVPIFNIVLRQDLKHATGLSQVMVTAGALVGVLLNFNKRSPLEPHRPLIEVDFVLLLMPAMLLGISVGVLFNVALEVWLQKILMVSLYVYLAS</sequence>
<protein>
    <submittedName>
        <fullName evidence="7">Uncharacterized protein</fullName>
    </submittedName>
</protein>
<reference evidence="7" key="1">
    <citation type="submission" date="2014-05" db="EMBL/GenBank/DDBJ databases">
        <title>The transcriptome of the halophilic microalga Tetraselmis sp. GSL018 isolated from the Great Salt Lake, Utah.</title>
        <authorList>
            <person name="Jinkerson R.E."/>
            <person name="D'Adamo S."/>
            <person name="Posewitz M.C."/>
        </authorList>
    </citation>
    <scope>NUCLEOTIDE SEQUENCE</scope>
    <source>
        <strain evidence="7">GSL018</strain>
    </source>
</reference>
<evidence type="ECO:0000256" key="3">
    <source>
        <dbReference type="ARBA" id="ARBA00022692"/>
    </source>
</evidence>
<evidence type="ECO:0000256" key="1">
    <source>
        <dbReference type="ARBA" id="ARBA00004141"/>
    </source>
</evidence>
<proteinExistence type="inferred from homology"/>
<feature type="transmembrane region" description="Helical" evidence="6">
    <location>
        <begin position="60"/>
        <end position="83"/>
    </location>
</feature>
<dbReference type="EMBL" id="GBEZ01000277">
    <property type="protein sequence ID" value="JAC84596.1"/>
    <property type="molecule type" value="Transcribed_RNA"/>
</dbReference>
<accession>A0A061SPH9</accession>
<evidence type="ECO:0000256" key="5">
    <source>
        <dbReference type="ARBA" id="ARBA00023136"/>
    </source>
</evidence>
<dbReference type="Pfam" id="PF01925">
    <property type="entry name" value="TauE"/>
    <property type="match status" value="1"/>
</dbReference>
<gene>
    <name evidence="7" type="ORF">TSPGSL018_595</name>
</gene>
<evidence type="ECO:0000313" key="7">
    <source>
        <dbReference type="EMBL" id="JAC84596.1"/>
    </source>
</evidence>
<feature type="transmembrane region" description="Helical" evidence="6">
    <location>
        <begin position="30"/>
        <end position="48"/>
    </location>
</feature>
<keyword evidence="5 6" id="KW-0472">Membrane</keyword>
<comment type="similarity">
    <text evidence="2">Belongs to the 4-toluene sulfonate uptake permease (TSUP) (TC 2.A.102) family.</text>
</comment>
<dbReference type="GO" id="GO:0016567">
    <property type="term" value="P:protein ubiquitination"/>
    <property type="evidence" value="ECO:0007669"/>
    <property type="project" value="TreeGrafter"/>
</dbReference>
<name>A0A061SPH9_9CHLO</name>
<comment type="subcellular location">
    <subcellularLocation>
        <location evidence="1">Membrane</location>
        <topology evidence="1">Multi-pass membrane protein</topology>
    </subcellularLocation>
</comment>
<dbReference type="GO" id="GO:0016020">
    <property type="term" value="C:membrane"/>
    <property type="evidence" value="ECO:0007669"/>
    <property type="project" value="UniProtKB-SubCell"/>
</dbReference>
<feature type="non-terminal residue" evidence="7">
    <location>
        <position position="105"/>
    </location>
</feature>
<keyword evidence="4 6" id="KW-1133">Transmembrane helix</keyword>
<dbReference type="InterPro" id="IPR002781">
    <property type="entry name" value="TM_pro_TauE-like"/>
</dbReference>
<evidence type="ECO:0000256" key="2">
    <source>
        <dbReference type="ARBA" id="ARBA00009142"/>
    </source>
</evidence>